<dbReference type="Proteomes" id="UP000031443">
    <property type="component" value="Unassembled WGS sequence"/>
</dbReference>
<dbReference type="EMBL" id="KB559790">
    <property type="protein sequence ID" value="EMP28903.1"/>
    <property type="molecule type" value="Genomic_DNA"/>
</dbReference>
<feature type="non-terminal residue" evidence="1">
    <location>
        <position position="1"/>
    </location>
</feature>
<dbReference type="Gene3D" id="3.30.710.10">
    <property type="entry name" value="Potassium Channel Kv1.1, Chain A"/>
    <property type="match status" value="1"/>
</dbReference>
<proteinExistence type="predicted"/>
<reference evidence="2" key="1">
    <citation type="journal article" date="2013" name="Nat. Genet.">
        <title>The draft genomes of soft-shell turtle and green sea turtle yield insights into the development and evolution of the turtle-specific body plan.</title>
        <authorList>
            <person name="Wang Z."/>
            <person name="Pascual-Anaya J."/>
            <person name="Zadissa A."/>
            <person name="Li W."/>
            <person name="Niimura Y."/>
            <person name="Huang Z."/>
            <person name="Li C."/>
            <person name="White S."/>
            <person name="Xiong Z."/>
            <person name="Fang D."/>
            <person name="Wang B."/>
            <person name="Ming Y."/>
            <person name="Chen Y."/>
            <person name="Zheng Y."/>
            <person name="Kuraku S."/>
            <person name="Pignatelli M."/>
            <person name="Herrero J."/>
            <person name="Beal K."/>
            <person name="Nozawa M."/>
            <person name="Li Q."/>
            <person name="Wang J."/>
            <person name="Zhang H."/>
            <person name="Yu L."/>
            <person name="Shigenobu S."/>
            <person name="Wang J."/>
            <person name="Liu J."/>
            <person name="Flicek P."/>
            <person name="Searle S."/>
            <person name="Wang J."/>
            <person name="Kuratani S."/>
            <person name="Yin Y."/>
            <person name="Aken B."/>
            <person name="Zhang G."/>
            <person name="Irie N."/>
        </authorList>
    </citation>
    <scope>NUCLEOTIDE SEQUENCE [LARGE SCALE GENOMIC DNA]</scope>
</reference>
<protein>
    <submittedName>
        <fullName evidence="1">Kelch-like protein 2</fullName>
    </submittedName>
</protein>
<keyword evidence="2" id="KW-1185">Reference proteome</keyword>
<name>M7B9R3_CHEMY</name>
<accession>M7B9R3</accession>
<evidence type="ECO:0000313" key="1">
    <source>
        <dbReference type="EMBL" id="EMP28903.1"/>
    </source>
</evidence>
<dbReference type="STRING" id="8469.M7B9R3"/>
<gene>
    <name evidence="1" type="ORF">UY3_13931</name>
</gene>
<evidence type="ECO:0000313" key="2">
    <source>
        <dbReference type="Proteomes" id="UP000031443"/>
    </source>
</evidence>
<dbReference type="AlphaFoldDB" id="M7B9R3"/>
<sequence length="261" mass="29321">CTKLCHQKPVDLKDDNTEKHCPVTVNPWHMKKAFKVMNELRRCTQTVETVENDYVNCRHVRSKGERDSLTFSAVTILCNSEMSESRAKRVRIKEVDGWTLRMLIDYVYTAEIQVTEENVQLQITWLFEDESNDVGVGNLYNVTCPPMGYKRGGLWACIAGIFGPAKKEEVGNGNVEGGIQNRDTGQGSAVSKLERWTGGGNRLSLWVPTPPSQWKSTRLKVDSSSGDMITYHCKASLLTCQHTGIHEDLQVKQPSTVNCPD</sequence>
<organism evidence="1 2">
    <name type="scientific">Chelonia mydas</name>
    <name type="common">Green sea-turtle</name>
    <name type="synonym">Chelonia agassizi</name>
    <dbReference type="NCBI Taxonomy" id="8469"/>
    <lineage>
        <taxon>Eukaryota</taxon>
        <taxon>Metazoa</taxon>
        <taxon>Chordata</taxon>
        <taxon>Craniata</taxon>
        <taxon>Vertebrata</taxon>
        <taxon>Euteleostomi</taxon>
        <taxon>Archelosauria</taxon>
        <taxon>Testudinata</taxon>
        <taxon>Testudines</taxon>
        <taxon>Cryptodira</taxon>
        <taxon>Durocryptodira</taxon>
        <taxon>Americhelydia</taxon>
        <taxon>Chelonioidea</taxon>
        <taxon>Cheloniidae</taxon>
        <taxon>Chelonia</taxon>
    </lineage>
</organism>
<dbReference type="InterPro" id="IPR011333">
    <property type="entry name" value="SKP1/BTB/POZ_sf"/>
</dbReference>